<dbReference type="InterPro" id="IPR051474">
    <property type="entry name" value="Anti-sigma-K/W_factor"/>
</dbReference>
<dbReference type="InterPro" id="IPR053877">
    <property type="entry name" value="RskA_N"/>
</dbReference>
<evidence type="ECO:0000256" key="2">
    <source>
        <dbReference type="ARBA" id="ARBA00004236"/>
    </source>
</evidence>
<evidence type="ECO:0000256" key="9">
    <source>
        <dbReference type="ARBA" id="ARBA00029829"/>
    </source>
</evidence>
<keyword evidence="4 11" id="KW-0812">Transmembrane</keyword>
<evidence type="ECO:0000313" key="15">
    <source>
        <dbReference type="Proteomes" id="UP000199025"/>
    </source>
</evidence>
<gene>
    <name evidence="14" type="ORF">SAMN05421835_102446</name>
</gene>
<feature type="transmembrane region" description="Helical" evidence="11">
    <location>
        <begin position="92"/>
        <end position="116"/>
    </location>
</feature>
<feature type="domain" description="Anti-sigma K factor RskA C-terminal" evidence="12">
    <location>
        <begin position="100"/>
        <end position="232"/>
    </location>
</feature>
<dbReference type="InterPro" id="IPR041916">
    <property type="entry name" value="Anti_sigma_zinc_sf"/>
</dbReference>
<dbReference type="Proteomes" id="UP000199025">
    <property type="component" value="Unassembled WGS sequence"/>
</dbReference>
<dbReference type="PANTHER" id="PTHR37461">
    <property type="entry name" value="ANTI-SIGMA-K FACTOR RSKA"/>
    <property type="match status" value="1"/>
</dbReference>
<evidence type="ECO:0000256" key="4">
    <source>
        <dbReference type="ARBA" id="ARBA00022692"/>
    </source>
</evidence>
<evidence type="ECO:0000256" key="10">
    <source>
        <dbReference type="ARBA" id="ARBA00030803"/>
    </source>
</evidence>
<keyword evidence="7 11" id="KW-0472">Membrane</keyword>
<name>A0A1I3MRL7_9PSEU</name>
<dbReference type="Pfam" id="PF10099">
    <property type="entry name" value="RskA_C"/>
    <property type="match status" value="1"/>
</dbReference>
<dbReference type="PANTHER" id="PTHR37461:SF1">
    <property type="entry name" value="ANTI-SIGMA-K FACTOR RSKA"/>
    <property type="match status" value="1"/>
</dbReference>
<evidence type="ECO:0000313" key="14">
    <source>
        <dbReference type="EMBL" id="SFI99627.1"/>
    </source>
</evidence>
<evidence type="ECO:0000256" key="7">
    <source>
        <dbReference type="ARBA" id="ARBA00023136"/>
    </source>
</evidence>
<reference evidence="14 15" key="1">
    <citation type="submission" date="2016-10" db="EMBL/GenBank/DDBJ databases">
        <authorList>
            <person name="de Groot N.N."/>
        </authorList>
    </citation>
    <scope>NUCLEOTIDE SEQUENCE [LARGE SCALE GENOMIC DNA]</scope>
    <source>
        <strain evidence="14 15">DSM 44468</strain>
    </source>
</reference>
<comment type="subcellular location">
    <subcellularLocation>
        <location evidence="2">Cell membrane</location>
    </subcellularLocation>
    <subcellularLocation>
        <location evidence="1">Membrane</location>
        <topology evidence="1">Single-pass membrane protein</topology>
    </subcellularLocation>
</comment>
<protein>
    <recommendedName>
        <fullName evidence="10">Regulator of SigK</fullName>
    </recommendedName>
    <alternativeName>
        <fullName evidence="9">Sigma-K anti-sigma factor RskA</fullName>
    </alternativeName>
</protein>
<keyword evidence="8" id="KW-0804">Transcription</keyword>
<keyword evidence="6" id="KW-0805">Transcription regulation</keyword>
<dbReference type="GO" id="GO:0005886">
    <property type="term" value="C:plasma membrane"/>
    <property type="evidence" value="ECO:0007669"/>
    <property type="project" value="UniProtKB-SubCell"/>
</dbReference>
<dbReference type="GO" id="GO:0016989">
    <property type="term" value="F:sigma factor antagonist activity"/>
    <property type="evidence" value="ECO:0007669"/>
    <property type="project" value="TreeGrafter"/>
</dbReference>
<dbReference type="OrthoDB" id="153510at2"/>
<dbReference type="RefSeq" id="WP_091504735.1">
    <property type="nucleotide sequence ID" value="NZ_CBDQZW010000007.1"/>
</dbReference>
<evidence type="ECO:0000256" key="8">
    <source>
        <dbReference type="ARBA" id="ARBA00023163"/>
    </source>
</evidence>
<keyword evidence="15" id="KW-1185">Reference proteome</keyword>
<dbReference type="STRING" id="115433.SAMN05421835_102446"/>
<dbReference type="EMBL" id="FORP01000002">
    <property type="protein sequence ID" value="SFI99627.1"/>
    <property type="molecule type" value="Genomic_DNA"/>
</dbReference>
<dbReference type="Gene3D" id="1.10.10.1320">
    <property type="entry name" value="Anti-sigma factor, zinc-finger domain"/>
    <property type="match status" value="1"/>
</dbReference>
<dbReference type="GO" id="GO:0006417">
    <property type="term" value="P:regulation of translation"/>
    <property type="evidence" value="ECO:0007669"/>
    <property type="project" value="TreeGrafter"/>
</dbReference>
<proteinExistence type="predicted"/>
<dbReference type="AlphaFoldDB" id="A0A1I3MRL7"/>
<evidence type="ECO:0000259" key="13">
    <source>
        <dbReference type="Pfam" id="PF22618"/>
    </source>
</evidence>
<dbReference type="Pfam" id="PF22618">
    <property type="entry name" value="RskA_N"/>
    <property type="match status" value="1"/>
</dbReference>
<dbReference type="InterPro" id="IPR018764">
    <property type="entry name" value="RskA_C"/>
</dbReference>
<evidence type="ECO:0000256" key="11">
    <source>
        <dbReference type="SAM" id="Phobius"/>
    </source>
</evidence>
<evidence type="ECO:0000256" key="5">
    <source>
        <dbReference type="ARBA" id="ARBA00022989"/>
    </source>
</evidence>
<evidence type="ECO:0000259" key="12">
    <source>
        <dbReference type="Pfam" id="PF10099"/>
    </source>
</evidence>
<evidence type="ECO:0000256" key="1">
    <source>
        <dbReference type="ARBA" id="ARBA00004167"/>
    </source>
</evidence>
<organism evidence="14 15">
    <name type="scientific">Amycolatopsis sacchari</name>
    <dbReference type="NCBI Taxonomy" id="115433"/>
    <lineage>
        <taxon>Bacteria</taxon>
        <taxon>Bacillati</taxon>
        <taxon>Actinomycetota</taxon>
        <taxon>Actinomycetes</taxon>
        <taxon>Pseudonocardiales</taxon>
        <taxon>Pseudonocardiaceae</taxon>
        <taxon>Amycolatopsis</taxon>
    </lineage>
</organism>
<feature type="domain" description="Anti-sigma-K factor RskA N-terminal" evidence="13">
    <location>
        <begin position="9"/>
        <end position="46"/>
    </location>
</feature>
<accession>A0A1I3MRL7</accession>
<keyword evidence="5 11" id="KW-1133">Transmembrane helix</keyword>
<evidence type="ECO:0000256" key="6">
    <source>
        <dbReference type="ARBA" id="ARBA00023015"/>
    </source>
</evidence>
<evidence type="ECO:0000256" key="3">
    <source>
        <dbReference type="ARBA" id="ARBA00022475"/>
    </source>
</evidence>
<sequence>MTTPDAHLLTGAYAIDALDEFERRQFERHLAQCPECAREVAELRATGARLALAVSEAPPPRLKAEVLTRIAGVRQEPPGTERTEPARGARGLALRLVSVAAAVAVVVAVALGVVVVRTQGQLTAARGQLAQQNAVTQLLSAPDLRAVSTEGGSVLLSQRLDRGLLVLSGMPDQPANTTYQAWAIVGGTAKSLGVLGPRGTSALAFAGLRGVQQIAMTVEPAGGSPQPTTSPVARFAV</sequence>
<keyword evidence="3" id="KW-1003">Cell membrane</keyword>